<accession>A0ABT4Y9V9</accession>
<dbReference type="EMBL" id="JANEWF010000032">
    <property type="protein sequence ID" value="MDA8485652.1"/>
    <property type="molecule type" value="Genomic_DNA"/>
</dbReference>
<reference evidence="1 2" key="1">
    <citation type="submission" date="2022-07" db="EMBL/GenBank/DDBJ databases">
        <title>Genome Analysis of Selected Gammaproteobacteria from Nigerian Food snails.</title>
        <authorList>
            <person name="Okafor A.C."/>
        </authorList>
    </citation>
    <scope>NUCLEOTIDE SEQUENCE [LARGE SCALE GENOMIC DNA]</scope>
    <source>
        <strain evidence="1 2">Awg 2</strain>
    </source>
</reference>
<protein>
    <submittedName>
        <fullName evidence="1">Uncharacterized protein</fullName>
    </submittedName>
</protein>
<name>A0ABT4Y9V9_METRE</name>
<dbReference type="Proteomes" id="UP001211689">
    <property type="component" value="Unassembled WGS sequence"/>
</dbReference>
<organism evidence="1 2">
    <name type="scientific">Metapseudomonas resinovorans</name>
    <name type="common">Pseudomonas resinovorans</name>
    <dbReference type="NCBI Taxonomy" id="53412"/>
    <lineage>
        <taxon>Bacteria</taxon>
        <taxon>Pseudomonadati</taxon>
        <taxon>Pseudomonadota</taxon>
        <taxon>Gammaproteobacteria</taxon>
        <taxon>Pseudomonadales</taxon>
        <taxon>Pseudomonadaceae</taxon>
        <taxon>Metapseudomonas</taxon>
    </lineage>
</organism>
<evidence type="ECO:0000313" key="1">
    <source>
        <dbReference type="EMBL" id="MDA8485652.1"/>
    </source>
</evidence>
<sequence length="164" mass="17410">MNIDRRHLPAALLTFAGLLAATASGIARALPLFTRRADQLMVPIAGTLTTATEDINLSGIARIRSTEFSDADFNGPPGAILHIDFVNVVGAGMSSKTRFFAHGEHQVVRELRTTDVVELTFLITPVGARATTVAIPVLATFQLTFNVDQGQLTAATGSFSTPAF</sequence>
<keyword evidence="2" id="KW-1185">Reference proteome</keyword>
<gene>
    <name evidence="1" type="ORF">NNO07_21500</name>
</gene>
<evidence type="ECO:0000313" key="2">
    <source>
        <dbReference type="Proteomes" id="UP001211689"/>
    </source>
</evidence>
<comment type="caution">
    <text evidence="1">The sequence shown here is derived from an EMBL/GenBank/DDBJ whole genome shotgun (WGS) entry which is preliminary data.</text>
</comment>
<dbReference type="RefSeq" id="WP_271471884.1">
    <property type="nucleotide sequence ID" value="NZ_JANEWF010000032.1"/>
</dbReference>
<proteinExistence type="predicted"/>